<comment type="caution">
    <text evidence="2">The sequence shown here is derived from an EMBL/GenBank/DDBJ whole genome shotgun (WGS) entry which is preliminary data.</text>
</comment>
<dbReference type="InterPro" id="IPR036390">
    <property type="entry name" value="WH_DNA-bd_sf"/>
</dbReference>
<evidence type="ECO:0000313" key="2">
    <source>
        <dbReference type="EMBL" id="KAK2196698.1"/>
    </source>
</evidence>
<keyword evidence="2" id="KW-0238">DNA-binding</keyword>
<gene>
    <name evidence="2" type="ORF">BdWA1_001947</name>
</gene>
<dbReference type="RefSeq" id="XP_067803540.1">
    <property type="nucleotide sequence ID" value="XM_067946976.1"/>
</dbReference>
<keyword evidence="3" id="KW-1185">Reference proteome</keyword>
<dbReference type="Pfam" id="PF08839">
    <property type="entry name" value="CDT1"/>
    <property type="match status" value="1"/>
</dbReference>
<protein>
    <submittedName>
        <fullName evidence="2">Bifunctional CDT1 Geminin-binding domain-like/Winged helix DNA-binding domain superfamily</fullName>
    </submittedName>
</protein>
<dbReference type="InterPro" id="IPR014939">
    <property type="entry name" value="CDT1_Gemini-bd-like"/>
</dbReference>
<evidence type="ECO:0000259" key="1">
    <source>
        <dbReference type="SMART" id="SM01075"/>
    </source>
</evidence>
<dbReference type="KEGG" id="bdw:94336245"/>
<dbReference type="Proteomes" id="UP001214638">
    <property type="component" value="Unassembled WGS sequence"/>
</dbReference>
<dbReference type="EMBL" id="JALLKP010000002">
    <property type="protein sequence ID" value="KAK2196698.1"/>
    <property type="molecule type" value="Genomic_DNA"/>
</dbReference>
<dbReference type="SUPFAM" id="SSF46785">
    <property type="entry name" value="Winged helix' DNA-binding domain"/>
    <property type="match status" value="1"/>
</dbReference>
<name>A0AAD9PKW6_9APIC</name>
<reference evidence="2" key="1">
    <citation type="journal article" date="2023" name="Nat. Microbiol.">
        <title>Babesia duncani multi-omics identifies virulence factors and drug targets.</title>
        <authorList>
            <person name="Singh P."/>
            <person name="Lonardi S."/>
            <person name="Liang Q."/>
            <person name="Vydyam P."/>
            <person name="Khabirova E."/>
            <person name="Fang T."/>
            <person name="Gihaz S."/>
            <person name="Thekkiniath J."/>
            <person name="Munshi M."/>
            <person name="Abel S."/>
            <person name="Ciampossin L."/>
            <person name="Batugedara G."/>
            <person name="Gupta M."/>
            <person name="Lu X.M."/>
            <person name="Lenz T."/>
            <person name="Chakravarty S."/>
            <person name="Cornillot E."/>
            <person name="Hu Y."/>
            <person name="Ma W."/>
            <person name="Gonzalez L.M."/>
            <person name="Sanchez S."/>
            <person name="Estrada K."/>
            <person name="Sanchez-Flores A."/>
            <person name="Montero E."/>
            <person name="Harb O.S."/>
            <person name="Le Roch K.G."/>
            <person name="Mamoun C.B."/>
        </authorList>
    </citation>
    <scope>NUCLEOTIDE SEQUENCE</scope>
    <source>
        <strain evidence="2">WA1</strain>
    </source>
</reference>
<dbReference type="GO" id="GO:0003677">
    <property type="term" value="F:DNA binding"/>
    <property type="evidence" value="ECO:0007669"/>
    <property type="project" value="UniProtKB-KW"/>
</dbReference>
<sequence length="692" mass="77639">MECLIPKSAFKEVDSPEKYNDGDSTRCKASDDIDGDAMKSIIELDLPTPFNAKDVNLNEINEMGEASPTSTPRNSIRKSKSHKGIDMERFMVSKTKEEDGYLLGKETPQGEDVHEFFGMKGDWQAAPFVENFLKPCLNVSEDESKNPILASSIKSARRMVRTASGDAEMEQSIRVLGNSRCWTDRYEMREGENVLNDEEQSEDELLAVQSPIRSLDSYVKTPCPLISSSMKAIHPGLGKGEGTPLGTPSRSGMGLANSTLTPKRYSPKSFNAGNACDLNDFNGATLSSLRDEPVNLMANARVPKKYVMQTLNGDLGMLYTHFKNICIVLRRCAIRDNHSYFKIVQLLVQRMSRKSFTMEHIRQMAWLAPNLISVKWVTVSERLRKKHATEYKECRSDVVRDLDIRVFKCDGKNYCANTTDFENSCLRFKTTLCGWVCRCQMELGIEGDLNDFDCNLSLPIPMVELPSQSEDEGLASAIGTPTRSVSRLNIHTPVSVSRISSRRSLVMDCGDEMEFKSPVKGIPAPLEDASVSTKRSHVETMSPMSLDLLDTPGMRRIKENVKKQALGHEQVAYSKEHDVKYWKDMQWFIGILVDMALTDNQSPIMRLDFLAEFMAKYASRKVTMGLLFSHVMKYCADELEQWASTLAEIAPNVVDKSISKFDDYATILTIGSASFEDAKQFVNDKIQALSQA</sequence>
<dbReference type="SMART" id="SM01075">
    <property type="entry name" value="CDT1"/>
    <property type="match status" value="1"/>
</dbReference>
<proteinExistence type="predicted"/>
<dbReference type="GeneID" id="94336245"/>
<accession>A0AAD9PKW6</accession>
<dbReference type="AlphaFoldDB" id="A0AAD9PKW6"/>
<evidence type="ECO:0000313" key="3">
    <source>
        <dbReference type="Proteomes" id="UP001214638"/>
    </source>
</evidence>
<organism evidence="2 3">
    <name type="scientific">Babesia duncani</name>
    <dbReference type="NCBI Taxonomy" id="323732"/>
    <lineage>
        <taxon>Eukaryota</taxon>
        <taxon>Sar</taxon>
        <taxon>Alveolata</taxon>
        <taxon>Apicomplexa</taxon>
        <taxon>Aconoidasida</taxon>
        <taxon>Piroplasmida</taxon>
        <taxon>Babesiidae</taxon>
        <taxon>Babesia</taxon>
    </lineage>
</organism>
<feature type="domain" description="CDT1 Geminin-binding" evidence="1">
    <location>
        <begin position="311"/>
        <end position="467"/>
    </location>
</feature>